<comment type="pathway">
    <text evidence="2">tRNA modification; 5-methoxycarbonylmethyl-2-thiouridine-tRNA biosynthesis.</text>
</comment>
<dbReference type="GO" id="GO:0000049">
    <property type="term" value="F:tRNA binding"/>
    <property type="evidence" value="ECO:0007669"/>
    <property type="project" value="TreeGrafter"/>
</dbReference>
<comment type="subcellular location">
    <subcellularLocation>
        <location evidence="1">Cytoplasm</location>
    </subcellularLocation>
</comment>
<evidence type="ECO:0000256" key="6">
    <source>
        <dbReference type="ARBA" id="ARBA00029535"/>
    </source>
</evidence>
<keyword evidence="4" id="KW-0963">Cytoplasm</keyword>
<evidence type="ECO:0000256" key="2">
    <source>
        <dbReference type="ARBA" id="ARBA00005043"/>
    </source>
</evidence>
<dbReference type="GO" id="GO:0002926">
    <property type="term" value="P:tRNA wobble base 5-methoxycarbonylmethyl-2-thiouridinylation"/>
    <property type="evidence" value="ECO:0007669"/>
    <property type="project" value="TreeGrafter"/>
</dbReference>
<dbReference type="InterPro" id="IPR056167">
    <property type="entry name" value="A-sol_ELP1"/>
</dbReference>
<gene>
    <name evidence="13" type="ORF">AXG93_909s1120</name>
</gene>
<dbReference type="InterPro" id="IPR056169">
    <property type="entry name" value="HB_ELP1"/>
</dbReference>
<feature type="domain" description="ELP1 TPR" evidence="10">
    <location>
        <begin position="1001"/>
        <end position="1162"/>
    </location>
</feature>
<evidence type="ECO:0000313" key="14">
    <source>
        <dbReference type="Proteomes" id="UP000077202"/>
    </source>
</evidence>
<evidence type="ECO:0000256" key="7">
    <source>
        <dbReference type="SAM" id="MobiDB-lite"/>
    </source>
</evidence>
<dbReference type="InterPro" id="IPR056166">
    <property type="entry name" value="TPR_ELP1"/>
</dbReference>
<feature type="domain" description="ELP1 N-terminal second beta-propeller" evidence="9">
    <location>
        <begin position="365"/>
        <end position="731"/>
    </location>
</feature>
<dbReference type="Pfam" id="PF23936">
    <property type="entry name" value="HB_ELP1"/>
    <property type="match status" value="1"/>
</dbReference>
<comment type="similarity">
    <text evidence="3">Belongs to the ELP1/IKA1 family.</text>
</comment>
<evidence type="ECO:0000313" key="13">
    <source>
        <dbReference type="EMBL" id="OAE19282.1"/>
    </source>
</evidence>
<sequence>MRNLQVFREEWVQLKLDDDRKDERMVAATYDSERVRMFFASDACCVYGINLLSEQDRWTISLLDSLGTGAPGTGKEEDRVIFMEFLLEKEALALALATGDLLQLTPATQEVEVVGAVAGGIVSMALSPDGELLVVATGAGQLLLMTQDWDVFYEMSLNPSPASITSGLIPPGGVQISWRGDGKYFATLASCGNAESEGNNETARSLKVWERETGALHSCGEPMALLQPAVSWSYNGSRIATAFSRADTGKSPVALFYERNGLKRDTFEILGPPSAKVKLLQWNSNSELLAVLLRCEEWDAIQIWNCNNFHWYLKQEWRFQPEEEVNLIWDPEKPLCVMFWTAFGYLRRITLCWKSSVIEGNTSFVIDGNSVLVTPLCLSIIPPPMFSFKVNFSAPIHTLATLFENTSRCLIAAGLSDGSLSVIILPEVSTWADLEGAELSALSAKSDPVVDFRKIRHISWLGSKTLVGSIFHRDLKIEKDSKAWKSISPTEEELSRMDDSVVEFKLYLNEGISELARTKNAAFSEQWVLKLVNQTTAEQPIVAVFANPLNSSLEESEIRKAEAYVQLADGSVALYTSGDDVGRYRYTGSNISLNVVKFQSPSPWMRAVTHGRHEQHEAVLIGLDESGMLHVNNQLVSTDCTSFTVHESIQGESQLKVTHLVFTTRLDTLHVINLEEILSGGLSGEELNIASTKVPGNLDAKPRRIRKVKGDNTAENSLKIRPMWERGARLVTTIGGLDVAVILQTIRGNLETIYPRGLVLGAIASALTEDNFQDAMLLARRNHINLNVIVDYKGWEEFSAKADVFVKQVSSLSHITELIGALTKDNVIESTYRNLIPLYKASGGKGDSFSETPIAGDSTSKVEVHSSTPTNKVRGVLGAIRSALQKEVADSPARELCILTTHAKSDPPELEAALERVKTLREAEIKGISEGNISHLNDILSAEAAVKHLIWLTDADSVFNVALGLYDLHLAAIVASHAQRDPKEFLPLLEELGQMQKLHMRYTIDCRLGRYESALRNCIDMGEDLFEDSLKLATAHPTLFPTALRLIKDEGQKMLLLNAWGDHLVEEKKFEDAAAAFCACSRLDRALDAYRLGGQWECVMIMAGRLGKTSTELKELAVELRDELEAMGRPKEAAKIALDYCGDVEGAMMLLIDAHEWAEVARLAYLHDRRQFIEVQLQSAVLDCATAHLRELDESVEKIGKYLARFLSIHQRRLLLSSKLRTEGEGQGAVDFDASSDISMASSMASGLSGLSAYTRGSSRANTGSTTTSKGGRRAYKSKGGKIRAGSPGEEMALVEHMKGTALSAVKAEEHRLLLQALLQLGFESIARQLQRALTHFISVQEDAVRQAEEKLKEEQLQEPIVLQEVDSVVSSPNVTIGTKDVQWKTLGLHVDLGITCPSNALTLGTMLALQISSVLLIEEELKNQYGEDGCVCSQNFLTLKNIDGWEQVAHFYSSFSSSRKCPGILPRGASAEIALDVHIGIEQGIFSAHLKVSSGLGLSTIAKRGQCVRNDDGRIAGTVVAGISIDGTGNPKQSPEVIVIIVAGRWPSIPRNSVLQDKSQFDRMATDRAKAHDHQV</sequence>
<dbReference type="PANTHER" id="PTHR12747:SF0">
    <property type="entry name" value="ELONGATOR COMPLEX PROTEIN 1"/>
    <property type="match status" value="1"/>
</dbReference>
<dbReference type="UniPathway" id="UPA00988"/>
<dbReference type="GO" id="GO:0033588">
    <property type="term" value="C:elongator holoenzyme complex"/>
    <property type="evidence" value="ECO:0007669"/>
    <property type="project" value="InterPro"/>
</dbReference>
<dbReference type="Gene3D" id="1.25.40.470">
    <property type="match status" value="1"/>
</dbReference>
<comment type="caution">
    <text evidence="13">The sequence shown here is derived from an EMBL/GenBank/DDBJ whole genome shotgun (WGS) entry which is preliminary data.</text>
</comment>
<feature type="domain" description="ELP1 three-helical bundle" evidence="12">
    <location>
        <begin position="1172"/>
        <end position="1345"/>
    </location>
</feature>
<evidence type="ECO:0000259" key="9">
    <source>
        <dbReference type="Pfam" id="PF23797"/>
    </source>
</evidence>
<feature type="region of interest" description="Disordered" evidence="7">
    <location>
        <begin position="1255"/>
        <end position="1288"/>
    </location>
</feature>
<feature type="compositionally biased region" description="Basic residues" evidence="7">
    <location>
        <begin position="1271"/>
        <end position="1282"/>
    </location>
</feature>
<keyword evidence="14" id="KW-1185">Reference proteome</keyword>
<evidence type="ECO:0000259" key="12">
    <source>
        <dbReference type="Pfam" id="PF23936"/>
    </source>
</evidence>
<dbReference type="GO" id="GO:0005829">
    <property type="term" value="C:cytosol"/>
    <property type="evidence" value="ECO:0007669"/>
    <property type="project" value="TreeGrafter"/>
</dbReference>
<dbReference type="InterPro" id="IPR056165">
    <property type="entry name" value="Beta-prop_ELP1_2nd"/>
</dbReference>
<evidence type="ECO:0000259" key="10">
    <source>
        <dbReference type="Pfam" id="PF23878"/>
    </source>
</evidence>
<dbReference type="Proteomes" id="UP000077202">
    <property type="component" value="Unassembled WGS sequence"/>
</dbReference>
<dbReference type="SUPFAM" id="SSF69322">
    <property type="entry name" value="Tricorn protease domain 2"/>
    <property type="match status" value="1"/>
</dbReference>
<dbReference type="Pfam" id="PF23878">
    <property type="entry name" value="TPR_ELP1"/>
    <property type="match status" value="1"/>
</dbReference>
<dbReference type="Gene3D" id="2.130.10.10">
    <property type="entry name" value="YVTN repeat-like/Quinoprotein amine dehydrogenase"/>
    <property type="match status" value="1"/>
</dbReference>
<dbReference type="Pfam" id="PF23797">
    <property type="entry name" value="Beta-prop_ELP1_2nd"/>
    <property type="match status" value="1"/>
</dbReference>
<dbReference type="InterPro" id="IPR015943">
    <property type="entry name" value="WD40/YVTN_repeat-like_dom_sf"/>
</dbReference>
<dbReference type="EMBL" id="LVLJ01003904">
    <property type="protein sequence ID" value="OAE19282.1"/>
    <property type="molecule type" value="Genomic_DNA"/>
</dbReference>
<accession>A0A176VFX7</accession>
<dbReference type="Pfam" id="PF23925">
    <property type="entry name" value="A-sol_ELP1"/>
    <property type="match status" value="1"/>
</dbReference>
<feature type="domain" description="ELP1 first N-terminal beta-propeller" evidence="8">
    <location>
        <begin position="1"/>
        <end position="161"/>
    </location>
</feature>
<dbReference type="Pfam" id="PF04762">
    <property type="entry name" value="Beta-prop_ELP1_1st"/>
    <property type="match status" value="2"/>
</dbReference>
<evidence type="ECO:0000256" key="3">
    <source>
        <dbReference type="ARBA" id="ARBA00006086"/>
    </source>
</evidence>
<evidence type="ECO:0000256" key="1">
    <source>
        <dbReference type="ARBA" id="ARBA00004496"/>
    </source>
</evidence>
<evidence type="ECO:0000259" key="11">
    <source>
        <dbReference type="Pfam" id="PF23925"/>
    </source>
</evidence>
<dbReference type="InterPro" id="IPR056164">
    <property type="entry name" value="Beta-prop_ELP1_1st"/>
</dbReference>
<evidence type="ECO:0000259" key="8">
    <source>
        <dbReference type="Pfam" id="PF04762"/>
    </source>
</evidence>
<feature type="domain" description="ELP1 alpha-solenoid" evidence="11">
    <location>
        <begin position="756"/>
        <end position="992"/>
    </location>
</feature>
<dbReference type="PANTHER" id="PTHR12747">
    <property type="entry name" value="ELONGATOR COMPLEX PROTEIN 1"/>
    <property type="match status" value="1"/>
</dbReference>
<evidence type="ECO:0000256" key="4">
    <source>
        <dbReference type="ARBA" id="ARBA00022490"/>
    </source>
</evidence>
<evidence type="ECO:0000256" key="5">
    <source>
        <dbReference type="ARBA" id="ARBA00022694"/>
    </source>
</evidence>
<protein>
    <recommendedName>
        <fullName evidence="6">Elongator complex protein 1</fullName>
    </recommendedName>
</protein>
<dbReference type="InterPro" id="IPR006849">
    <property type="entry name" value="Elp1"/>
</dbReference>
<reference evidence="13" key="1">
    <citation type="submission" date="2016-03" db="EMBL/GenBank/DDBJ databases">
        <title>Mechanisms controlling the formation of the plant cell surface in tip-growing cells are functionally conserved among land plants.</title>
        <authorList>
            <person name="Honkanen S."/>
            <person name="Jones V.A."/>
            <person name="Morieri G."/>
            <person name="Champion C."/>
            <person name="Hetherington A.J."/>
            <person name="Kelly S."/>
            <person name="Saint-Marcoux D."/>
            <person name="Proust H."/>
            <person name="Prescott H."/>
            <person name="Dolan L."/>
        </authorList>
    </citation>
    <scope>NUCLEOTIDE SEQUENCE [LARGE SCALE GENOMIC DNA]</scope>
    <source>
        <tissue evidence="13">Whole gametophyte</tissue>
    </source>
</reference>
<proteinExistence type="inferred from homology"/>
<name>A0A176VFX7_MARPO</name>
<keyword evidence="5" id="KW-0819">tRNA processing</keyword>
<organism evidence="13 14">
    <name type="scientific">Marchantia polymorpha subsp. ruderalis</name>
    <dbReference type="NCBI Taxonomy" id="1480154"/>
    <lineage>
        <taxon>Eukaryota</taxon>
        <taxon>Viridiplantae</taxon>
        <taxon>Streptophyta</taxon>
        <taxon>Embryophyta</taxon>
        <taxon>Marchantiophyta</taxon>
        <taxon>Marchantiopsida</taxon>
        <taxon>Marchantiidae</taxon>
        <taxon>Marchantiales</taxon>
        <taxon>Marchantiaceae</taxon>
        <taxon>Marchantia</taxon>
    </lineage>
</organism>
<feature type="domain" description="ELP1 first N-terminal beta-propeller" evidence="8">
    <location>
        <begin position="174"/>
        <end position="332"/>
    </location>
</feature>